<dbReference type="STRING" id="682795.AciX8_4100"/>
<gene>
    <name evidence="6" type="ordered locus">AciX8_4100</name>
</gene>
<evidence type="ECO:0000313" key="7">
    <source>
        <dbReference type="Proteomes" id="UP000007113"/>
    </source>
</evidence>
<evidence type="ECO:0000259" key="5">
    <source>
        <dbReference type="PROSITE" id="PS50977"/>
    </source>
</evidence>
<dbReference type="Gene3D" id="1.10.10.60">
    <property type="entry name" value="Homeodomain-like"/>
    <property type="match status" value="1"/>
</dbReference>
<dbReference type="SUPFAM" id="SSF46689">
    <property type="entry name" value="Homeodomain-like"/>
    <property type="match status" value="1"/>
</dbReference>
<dbReference type="FunFam" id="1.10.10.60:FF:000141">
    <property type="entry name" value="TetR family transcriptional regulator"/>
    <property type="match status" value="1"/>
</dbReference>
<organism evidence="6 7">
    <name type="scientific">Granulicella mallensis (strain ATCC BAA-1857 / DSM 23137 / MP5ACTX8)</name>
    <dbReference type="NCBI Taxonomy" id="682795"/>
    <lineage>
        <taxon>Bacteria</taxon>
        <taxon>Pseudomonadati</taxon>
        <taxon>Acidobacteriota</taxon>
        <taxon>Terriglobia</taxon>
        <taxon>Terriglobales</taxon>
        <taxon>Acidobacteriaceae</taxon>
        <taxon>Granulicella</taxon>
    </lineage>
</organism>
<dbReference type="InterPro" id="IPR001647">
    <property type="entry name" value="HTH_TetR"/>
</dbReference>
<evidence type="ECO:0000256" key="3">
    <source>
        <dbReference type="ARBA" id="ARBA00023163"/>
    </source>
</evidence>
<evidence type="ECO:0000313" key="6">
    <source>
        <dbReference type="EMBL" id="AEU38381.1"/>
    </source>
</evidence>
<dbReference type="Proteomes" id="UP000007113">
    <property type="component" value="Chromosome"/>
</dbReference>
<dbReference type="PANTHER" id="PTHR30055:SF146">
    <property type="entry name" value="HTH-TYPE TRANSCRIPTIONAL DUAL REGULATOR CECR"/>
    <property type="match status" value="1"/>
</dbReference>
<dbReference type="InterPro" id="IPR009057">
    <property type="entry name" value="Homeodomain-like_sf"/>
</dbReference>
<keyword evidence="7" id="KW-1185">Reference proteome</keyword>
<reference evidence="6 7" key="1">
    <citation type="submission" date="2011-11" db="EMBL/GenBank/DDBJ databases">
        <title>Complete sequence of Granulicella mallensis MP5ACTX8.</title>
        <authorList>
            <consortium name="US DOE Joint Genome Institute"/>
            <person name="Lucas S."/>
            <person name="Copeland A."/>
            <person name="Lapidus A."/>
            <person name="Cheng J.-F."/>
            <person name="Goodwin L."/>
            <person name="Pitluck S."/>
            <person name="Peters L."/>
            <person name="Lu M."/>
            <person name="Detter J.C."/>
            <person name="Han C."/>
            <person name="Tapia R."/>
            <person name="Land M."/>
            <person name="Hauser L."/>
            <person name="Kyrpides N."/>
            <person name="Ivanova N."/>
            <person name="Mikhailova N."/>
            <person name="Pagani I."/>
            <person name="Rawat S."/>
            <person name="Mannisto M."/>
            <person name="Haggblom M."/>
            <person name="Woyke T."/>
        </authorList>
    </citation>
    <scope>NUCLEOTIDE SEQUENCE [LARGE SCALE GENOMIC DNA]</scope>
    <source>
        <strain evidence="7">ATCC BAA-1857 / DSM 23137 / MP5ACTX8</strain>
    </source>
</reference>
<dbReference type="InterPro" id="IPR039536">
    <property type="entry name" value="TetR_C_Proteobacteria"/>
</dbReference>
<feature type="DNA-binding region" description="H-T-H motif" evidence="4">
    <location>
        <begin position="52"/>
        <end position="71"/>
    </location>
</feature>
<dbReference type="Gene3D" id="1.10.357.10">
    <property type="entry name" value="Tetracycline Repressor, domain 2"/>
    <property type="match status" value="1"/>
</dbReference>
<dbReference type="InterPro" id="IPR050109">
    <property type="entry name" value="HTH-type_TetR-like_transc_reg"/>
</dbReference>
<dbReference type="Pfam" id="PF00440">
    <property type="entry name" value="TetR_N"/>
    <property type="match status" value="1"/>
</dbReference>
<evidence type="ECO:0000256" key="2">
    <source>
        <dbReference type="ARBA" id="ARBA00023125"/>
    </source>
</evidence>
<dbReference type="eggNOG" id="COG1309">
    <property type="taxonomic scope" value="Bacteria"/>
</dbReference>
<keyword evidence="2 4" id="KW-0238">DNA-binding</keyword>
<dbReference type="Pfam" id="PF14246">
    <property type="entry name" value="TetR_C_7"/>
    <property type="match status" value="1"/>
</dbReference>
<dbReference type="KEGG" id="gma:AciX8_4100"/>
<dbReference type="HOGENOM" id="CLU_069356_27_0_0"/>
<protein>
    <submittedName>
        <fullName evidence="6">Regulatory protein TetR</fullName>
    </submittedName>
</protein>
<dbReference type="EMBL" id="CP003130">
    <property type="protein sequence ID" value="AEU38381.1"/>
    <property type="molecule type" value="Genomic_DNA"/>
</dbReference>
<dbReference type="PROSITE" id="PS50977">
    <property type="entry name" value="HTH_TETR_2"/>
    <property type="match status" value="1"/>
</dbReference>
<dbReference type="GO" id="GO:0003700">
    <property type="term" value="F:DNA-binding transcription factor activity"/>
    <property type="evidence" value="ECO:0007669"/>
    <property type="project" value="TreeGrafter"/>
</dbReference>
<sequence length="223" mass="25481">MYTISGFLYRNRMSKSKKAVSAPPKERSEALTDHLLDVAGKFFLEKGFEGASVSQIARHAHASKETFYSRFPNKEELFRAVIRRRTDIMAAELGTVLVPHALPAKALTSFGEFMLDLVLSEETIALRRTLSMQWRQFPELTRIFYELGPTRTIGSLAKYLEEQVSHGRLRKLNSQIAARQFMDLLASEMVMRASLGIFPKPTKSEKRRKVKNTVEFFLRGYGV</sequence>
<keyword evidence="1" id="KW-0805">Transcription regulation</keyword>
<dbReference type="GO" id="GO:0000976">
    <property type="term" value="F:transcription cis-regulatory region binding"/>
    <property type="evidence" value="ECO:0007669"/>
    <property type="project" value="TreeGrafter"/>
</dbReference>
<dbReference type="AlphaFoldDB" id="G8NQR8"/>
<feature type="domain" description="HTH tetR-type" evidence="5">
    <location>
        <begin position="29"/>
        <end position="89"/>
    </location>
</feature>
<keyword evidence="3" id="KW-0804">Transcription</keyword>
<name>G8NQR8_GRAMM</name>
<accession>G8NQR8</accession>
<dbReference type="PRINTS" id="PR00455">
    <property type="entry name" value="HTHTETR"/>
</dbReference>
<proteinExistence type="predicted"/>
<dbReference type="PANTHER" id="PTHR30055">
    <property type="entry name" value="HTH-TYPE TRANSCRIPTIONAL REGULATOR RUTR"/>
    <property type="match status" value="1"/>
</dbReference>
<evidence type="ECO:0000256" key="1">
    <source>
        <dbReference type="ARBA" id="ARBA00023015"/>
    </source>
</evidence>
<evidence type="ECO:0000256" key="4">
    <source>
        <dbReference type="PROSITE-ProRule" id="PRU00335"/>
    </source>
</evidence>